<reference evidence="2 3" key="1">
    <citation type="submission" date="2020-04" db="EMBL/GenBank/DDBJ databases">
        <authorList>
            <person name="Basu S."/>
            <person name="Maruthanayagam V."/>
            <person name="Chakraborty S."/>
            <person name="Pramanik A."/>
            <person name="Mukherjee J."/>
            <person name="Brink B."/>
        </authorList>
    </citation>
    <scope>NUCLEOTIDE SEQUENCE [LARGE SCALE GENOMIC DNA]</scope>
    <source>
        <strain evidence="2 3">AP17</strain>
    </source>
</reference>
<keyword evidence="1" id="KW-0472">Membrane</keyword>
<dbReference type="AlphaFoldDB" id="A0A6H1U4L3"/>
<feature type="transmembrane region" description="Helical" evidence="1">
    <location>
        <begin position="31"/>
        <end position="53"/>
    </location>
</feature>
<keyword evidence="3" id="KW-1185">Reference proteome</keyword>
<dbReference type="RefSeq" id="WP_168571120.1">
    <property type="nucleotide sequence ID" value="NZ_CP051167.1"/>
</dbReference>
<dbReference type="EMBL" id="CP051167">
    <property type="protein sequence ID" value="QIZ72973.1"/>
    <property type="molecule type" value="Genomic_DNA"/>
</dbReference>
<name>A0A6H1U4L3_9CYAN</name>
<gene>
    <name evidence="2" type="ORF">HCG48_22175</name>
</gene>
<evidence type="ECO:0000313" key="3">
    <source>
        <dbReference type="Proteomes" id="UP000500857"/>
    </source>
</evidence>
<keyword evidence="1" id="KW-0812">Transmembrane</keyword>
<evidence type="ECO:0000256" key="1">
    <source>
        <dbReference type="SAM" id="Phobius"/>
    </source>
</evidence>
<sequence>MDENNLNYILKAYLRFRKSRSSNKGFTILEILMAILITAMVLYAMLSLVVNLLGLEKRETAKNQVQQDMGQAIDYIATELKQAVYIYEGQDLENLVSFPDEVHPILGFWKIEKVPYRNNPEGNQKLPDSCSGATASECYQLKTSRNTYTLVIYSLKRDNTEIWEGPARITRFQLRKYDPEDLANLTKTPGYVDPDSSNFADWSPTEVINYSEAENADVLVDLVDYHPEGAVPDCGDYMLSTPTLPDNNTSFYACVKPRETATNAGEFAEAIVYLRGNAAERAGKRGNRNSVYLPSLQRRVQARSVFNRTPPGF</sequence>
<accession>A0A6H1U4L3</accession>
<dbReference type="KEGG" id="oxy:HCG48_22175"/>
<keyword evidence="1" id="KW-1133">Transmembrane helix</keyword>
<dbReference type="Proteomes" id="UP000500857">
    <property type="component" value="Chromosome"/>
</dbReference>
<organism evidence="2 3">
    <name type="scientific">Oxynema aestuarii AP17</name>
    <dbReference type="NCBI Taxonomy" id="2064643"/>
    <lineage>
        <taxon>Bacteria</taxon>
        <taxon>Bacillati</taxon>
        <taxon>Cyanobacteriota</taxon>
        <taxon>Cyanophyceae</taxon>
        <taxon>Oscillatoriophycideae</taxon>
        <taxon>Oscillatoriales</taxon>
        <taxon>Oscillatoriaceae</taxon>
        <taxon>Oxynema</taxon>
        <taxon>Oxynema aestuarii</taxon>
    </lineage>
</organism>
<proteinExistence type="predicted"/>
<evidence type="ECO:0000313" key="2">
    <source>
        <dbReference type="EMBL" id="QIZ72973.1"/>
    </source>
</evidence>
<protein>
    <submittedName>
        <fullName evidence="2">Type II secretion system protein</fullName>
    </submittedName>
</protein>